<keyword evidence="6" id="KW-1185">Reference proteome</keyword>
<evidence type="ECO:0000259" key="3">
    <source>
        <dbReference type="Pfam" id="PF01408"/>
    </source>
</evidence>
<evidence type="ECO:0000313" key="5">
    <source>
        <dbReference type="EMBL" id="BCB80214.1"/>
    </source>
</evidence>
<dbReference type="Gene3D" id="3.30.360.10">
    <property type="entry name" value="Dihydrodipicolinate Reductase, domain 2"/>
    <property type="match status" value="1"/>
</dbReference>
<reference evidence="5 6" key="2">
    <citation type="submission" date="2020-03" db="EMBL/GenBank/DDBJ databases">
        <authorList>
            <person name="Ichikawa N."/>
            <person name="Kimura A."/>
            <person name="Kitahashi Y."/>
            <person name="Uohara A."/>
        </authorList>
    </citation>
    <scope>NUCLEOTIDE SEQUENCE [LARGE SCALE GENOMIC DNA]</scope>
    <source>
        <strain evidence="5 6">NBRC 107702</strain>
    </source>
</reference>
<keyword evidence="2" id="KW-0560">Oxidoreductase</keyword>
<comment type="similarity">
    <text evidence="1">Belongs to the Gfo/Idh/MocA family.</text>
</comment>
<dbReference type="Pfam" id="PF22725">
    <property type="entry name" value="GFO_IDH_MocA_C3"/>
    <property type="match status" value="1"/>
</dbReference>
<feature type="domain" description="Gfo/Idh/MocA-like oxidoreductase N-terminal" evidence="3">
    <location>
        <begin position="6"/>
        <end position="121"/>
    </location>
</feature>
<name>A0A6F8Y276_9ACTN</name>
<dbReference type="InterPro" id="IPR050984">
    <property type="entry name" value="Gfo/Idh/MocA_domain"/>
</dbReference>
<dbReference type="GO" id="GO:0016491">
    <property type="term" value="F:oxidoreductase activity"/>
    <property type="evidence" value="ECO:0007669"/>
    <property type="project" value="UniProtKB-KW"/>
</dbReference>
<dbReference type="PANTHER" id="PTHR22604">
    <property type="entry name" value="OXIDOREDUCTASES"/>
    <property type="match status" value="1"/>
</dbReference>
<dbReference type="Proteomes" id="UP000502508">
    <property type="component" value="Chromosome"/>
</dbReference>
<dbReference type="InterPro" id="IPR036291">
    <property type="entry name" value="NAD(P)-bd_dom_sf"/>
</dbReference>
<evidence type="ECO:0000313" key="6">
    <source>
        <dbReference type="Proteomes" id="UP000502508"/>
    </source>
</evidence>
<evidence type="ECO:0000259" key="4">
    <source>
        <dbReference type="Pfam" id="PF22725"/>
    </source>
</evidence>
<dbReference type="RefSeq" id="WP_173040397.1">
    <property type="nucleotide sequence ID" value="NZ_AP022870.1"/>
</dbReference>
<dbReference type="Gene3D" id="3.40.50.720">
    <property type="entry name" value="NAD(P)-binding Rossmann-like Domain"/>
    <property type="match status" value="1"/>
</dbReference>
<sequence length="325" mass="35238">MSERTRWGILATGSIATAFVQDLKLLPDAEVVAVGSRSPEAAQAFAGKHEIPRAYGSWREFADDSDIDVVYVATPHSAHYAATRILLEAGRAVLCEKPFTLDLTTTVELIDLARDRGLFLMEAMWMRCNPNVLRIVNLIRDGAIGEVTSVHADFGVAGPFEPTHRMRAPELGGGALLDLGVYPVSFAHLILGMPEHVRAWAKIGPEGTDENTGIIFGYDSGAIAALTSGMLGETALGATVSGTKGRLVLDPPFFRPDRFTLHREGAEPEVVENSRDGLGYLYEAAEVQRCLREGLTESPLVPHAVTIQVMELLDQIRDQIGVSYA</sequence>
<evidence type="ECO:0000256" key="1">
    <source>
        <dbReference type="ARBA" id="ARBA00010928"/>
    </source>
</evidence>
<dbReference type="KEGG" id="pfla:Pflav_066240"/>
<dbReference type="AlphaFoldDB" id="A0A6F8Y276"/>
<feature type="domain" description="GFO/IDH/MocA-like oxidoreductase" evidence="4">
    <location>
        <begin position="134"/>
        <end position="247"/>
    </location>
</feature>
<dbReference type="InterPro" id="IPR000683">
    <property type="entry name" value="Gfo/Idh/MocA-like_OxRdtase_N"/>
</dbReference>
<dbReference type="GO" id="GO:0000166">
    <property type="term" value="F:nucleotide binding"/>
    <property type="evidence" value="ECO:0007669"/>
    <property type="project" value="InterPro"/>
</dbReference>
<protein>
    <submittedName>
        <fullName evidence="5">Oxidoreductase</fullName>
    </submittedName>
</protein>
<dbReference type="InterPro" id="IPR055170">
    <property type="entry name" value="GFO_IDH_MocA-like_dom"/>
</dbReference>
<proteinExistence type="inferred from homology"/>
<organism evidence="5 6">
    <name type="scientific">Phytohabitans flavus</name>
    <dbReference type="NCBI Taxonomy" id="1076124"/>
    <lineage>
        <taxon>Bacteria</taxon>
        <taxon>Bacillati</taxon>
        <taxon>Actinomycetota</taxon>
        <taxon>Actinomycetes</taxon>
        <taxon>Micromonosporales</taxon>
        <taxon>Micromonosporaceae</taxon>
    </lineage>
</organism>
<dbReference type="EMBL" id="AP022870">
    <property type="protein sequence ID" value="BCB80214.1"/>
    <property type="molecule type" value="Genomic_DNA"/>
</dbReference>
<evidence type="ECO:0000256" key="2">
    <source>
        <dbReference type="ARBA" id="ARBA00023002"/>
    </source>
</evidence>
<dbReference type="SUPFAM" id="SSF55347">
    <property type="entry name" value="Glyceraldehyde-3-phosphate dehydrogenase-like, C-terminal domain"/>
    <property type="match status" value="1"/>
</dbReference>
<dbReference type="Pfam" id="PF01408">
    <property type="entry name" value="GFO_IDH_MocA"/>
    <property type="match status" value="1"/>
</dbReference>
<dbReference type="SUPFAM" id="SSF51735">
    <property type="entry name" value="NAD(P)-binding Rossmann-fold domains"/>
    <property type="match status" value="1"/>
</dbReference>
<dbReference type="PANTHER" id="PTHR22604:SF105">
    <property type="entry name" value="TRANS-1,2-DIHYDROBENZENE-1,2-DIOL DEHYDROGENASE"/>
    <property type="match status" value="1"/>
</dbReference>
<accession>A0A6F8Y276</accession>
<gene>
    <name evidence="5" type="ORF">Pflav_066240</name>
</gene>
<reference evidence="5 6" key="1">
    <citation type="submission" date="2020-03" db="EMBL/GenBank/DDBJ databases">
        <title>Whole genome shotgun sequence of Phytohabitans flavus NBRC 107702.</title>
        <authorList>
            <person name="Komaki H."/>
            <person name="Tamura T."/>
        </authorList>
    </citation>
    <scope>NUCLEOTIDE SEQUENCE [LARGE SCALE GENOMIC DNA]</scope>
    <source>
        <strain evidence="5 6">NBRC 107702</strain>
    </source>
</reference>